<evidence type="ECO:0000256" key="1">
    <source>
        <dbReference type="SAM" id="MobiDB-lite"/>
    </source>
</evidence>
<keyword evidence="3" id="KW-1185">Reference proteome</keyword>
<feature type="region of interest" description="Disordered" evidence="1">
    <location>
        <begin position="1"/>
        <end position="30"/>
    </location>
</feature>
<dbReference type="AlphaFoldDB" id="A0AAV2YZE0"/>
<reference evidence="2" key="1">
    <citation type="submission" date="2022-11" db="EMBL/GenBank/DDBJ databases">
        <authorList>
            <person name="Morgan W.R."/>
            <person name="Tartar A."/>
        </authorList>
    </citation>
    <scope>NUCLEOTIDE SEQUENCE</scope>
    <source>
        <strain evidence="2">ARSEF 373</strain>
    </source>
</reference>
<organism evidence="2 3">
    <name type="scientific">Lagenidium giganteum</name>
    <dbReference type="NCBI Taxonomy" id="4803"/>
    <lineage>
        <taxon>Eukaryota</taxon>
        <taxon>Sar</taxon>
        <taxon>Stramenopiles</taxon>
        <taxon>Oomycota</taxon>
        <taxon>Peronosporomycetes</taxon>
        <taxon>Pythiales</taxon>
        <taxon>Pythiaceae</taxon>
    </lineage>
</organism>
<protein>
    <submittedName>
        <fullName evidence="2">Uncharacterized protein</fullName>
    </submittedName>
</protein>
<comment type="caution">
    <text evidence="2">The sequence shown here is derived from an EMBL/GenBank/DDBJ whole genome shotgun (WGS) entry which is preliminary data.</text>
</comment>
<sequence length="492" mass="53588">MSSDDGWDDWDKHAQPPTTTAVPHGRGDAAMEDRQPLDAVVATHRAQTLASSVPSTTADAWHWDWAAMERDVAALAPGNPVDEAMPSHDATNSREDQLWRVAVAADQAKQAIDVHDQQLATLWGLAAVNQLQLLLLRNGALAGDGDAWNDEPTISGLKERLRQMAGDWGDASLWHRTVPGSKQTELAEMSALLRGALATVEDGDLAPFQQVLEQVFASANKCSITIPVTWTRPATNAPQDAHTAFPYLGHVLALAASGDNAFASTLRPLSEAEKFQDSKDIRRDEVLVNGKLLAGSIGYPAIIQAIHDEVDRQLTAVHLHKATELTELTHLLAAQVLNACNRTESGGCSYETLSTFVTANDMNHVLIRPASAKASPLTIEMDVGPFVESGRHNEEWNFGLRVRLSAATWYLLCDAQDPACELAEIEATYRNQLAFPLQLTAFHPPHQMRKDHGHVHLRLVKPMNAGSPMQSPRVASPVSTGVETDINFENLL</sequence>
<evidence type="ECO:0000313" key="2">
    <source>
        <dbReference type="EMBL" id="DAZ99525.1"/>
    </source>
</evidence>
<name>A0AAV2YZE0_9STRA</name>
<dbReference type="Proteomes" id="UP001146120">
    <property type="component" value="Unassembled WGS sequence"/>
</dbReference>
<reference evidence="2" key="2">
    <citation type="journal article" date="2023" name="Microbiol Resour">
        <title>Decontamination and Annotation of the Draft Genome Sequence of the Oomycete Lagenidium giganteum ARSEF 373.</title>
        <authorList>
            <person name="Morgan W.R."/>
            <person name="Tartar A."/>
        </authorList>
    </citation>
    <scope>NUCLEOTIDE SEQUENCE</scope>
    <source>
        <strain evidence="2">ARSEF 373</strain>
    </source>
</reference>
<dbReference type="EMBL" id="DAKRPA010000081">
    <property type="protein sequence ID" value="DAZ99525.1"/>
    <property type="molecule type" value="Genomic_DNA"/>
</dbReference>
<gene>
    <name evidence="2" type="ORF">N0F65_005397</name>
</gene>
<accession>A0AAV2YZE0</accession>
<proteinExistence type="predicted"/>
<evidence type="ECO:0000313" key="3">
    <source>
        <dbReference type="Proteomes" id="UP001146120"/>
    </source>
</evidence>